<protein>
    <submittedName>
        <fullName evidence="3">Alpha/beta-hydrolase</fullName>
    </submittedName>
</protein>
<dbReference type="AlphaFoldDB" id="A0A5C3NCH9"/>
<feature type="domain" description="BD-FAE-like" evidence="2">
    <location>
        <begin position="52"/>
        <end position="166"/>
    </location>
</feature>
<sequence length="316" mass="35167">MDYVNKTSEVSIPLIHESTIEAFLPLLEKNRKQIEEIPRKTFQYGPTERHQLDVYYPISGGGKAPILFFVYGGGFSMGSRVMPGPQSIGYPCLGAFFAHRGFVTVIADYRLVPHIKYPAPVEDLRDAFQWIFDDKPEVRLAGHPAPDVENAFIMAHSAGATHIATLLLSPTVLSPSVRPGFLSRIKKVVLNAGAYHFRSEHAADPSVLEAYYGKPTELRDSEPLTLVEKASADLIKSLPDILMLRGEKEPQGLIVPNDEFRSELEKRLKEAGGGRNGQTQVRMVVNKGHNHISCHWALSSGEGEEWAEEVLTFFRS</sequence>
<organism evidence="3 4">
    <name type="scientific">Heliocybe sulcata</name>
    <dbReference type="NCBI Taxonomy" id="5364"/>
    <lineage>
        <taxon>Eukaryota</taxon>
        <taxon>Fungi</taxon>
        <taxon>Dikarya</taxon>
        <taxon>Basidiomycota</taxon>
        <taxon>Agaricomycotina</taxon>
        <taxon>Agaricomycetes</taxon>
        <taxon>Gloeophyllales</taxon>
        <taxon>Gloeophyllaceae</taxon>
        <taxon>Heliocybe</taxon>
    </lineage>
</organism>
<dbReference type="Proteomes" id="UP000305948">
    <property type="component" value="Unassembled WGS sequence"/>
</dbReference>
<dbReference type="PANTHER" id="PTHR48081">
    <property type="entry name" value="AB HYDROLASE SUPERFAMILY PROTEIN C4A8.06C"/>
    <property type="match status" value="1"/>
</dbReference>
<keyword evidence="1 3" id="KW-0378">Hydrolase</keyword>
<name>A0A5C3NCH9_9AGAM</name>
<dbReference type="STRING" id="5364.A0A5C3NCH9"/>
<proteinExistence type="predicted"/>
<dbReference type="InterPro" id="IPR029058">
    <property type="entry name" value="AB_hydrolase_fold"/>
</dbReference>
<keyword evidence="4" id="KW-1185">Reference proteome</keyword>
<dbReference type="OrthoDB" id="433474at2759"/>
<accession>A0A5C3NCH9</accession>
<evidence type="ECO:0000256" key="1">
    <source>
        <dbReference type="ARBA" id="ARBA00022801"/>
    </source>
</evidence>
<evidence type="ECO:0000313" key="4">
    <source>
        <dbReference type="Proteomes" id="UP000305948"/>
    </source>
</evidence>
<evidence type="ECO:0000259" key="2">
    <source>
        <dbReference type="Pfam" id="PF20434"/>
    </source>
</evidence>
<dbReference type="InterPro" id="IPR049492">
    <property type="entry name" value="BD-FAE-like_dom"/>
</dbReference>
<dbReference type="Pfam" id="PF20434">
    <property type="entry name" value="BD-FAE"/>
    <property type="match status" value="1"/>
</dbReference>
<dbReference type="SUPFAM" id="SSF53474">
    <property type="entry name" value="alpha/beta-Hydrolases"/>
    <property type="match status" value="1"/>
</dbReference>
<dbReference type="InterPro" id="IPR050300">
    <property type="entry name" value="GDXG_lipolytic_enzyme"/>
</dbReference>
<evidence type="ECO:0000313" key="3">
    <source>
        <dbReference type="EMBL" id="TFK51571.1"/>
    </source>
</evidence>
<reference evidence="3 4" key="1">
    <citation type="journal article" date="2019" name="Nat. Ecol. Evol.">
        <title>Megaphylogeny resolves global patterns of mushroom evolution.</title>
        <authorList>
            <person name="Varga T."/>
            <person name="Krizsan K."/>
            <person name="Foldi C."/>
            <person name="Dima B."/>
            <person name="Sanchez-Garcia M."/>
            <person name="Sanchez-Ramirez S."/>
            <person name="Szollosi G.J."/>
            <person name="Szarkandi J.G."/>
            <person name="Papp V."/>
            <person name="Albert L."/>
            <person name="Andreopoulos W."/>
            <person name="Angelini C."/>
            <person name="Antonin V."/>
            <person name="Barry K.W."/>
            <person name="Bougher N.L."/>
            <person name="Buchanan P."/>
            <person name="Buyck B."/>
            <person name="Bense V."/>
            <person name="Catcheside P."/>
            <person name="Chovatia M."/>
            <person name="Cooper J."/>
            <person name="Damon W."/>
            <person name="Desjardin D."/>
            <person name="Finy P."/>
            <person name="Geml J."/>
            <person name="Haridas S."/>
            <person name="Hughes K."/>
            <person name="Justo A."/>
            <person name="Karasinski D."/>
            <person name="Kautmanova I."/>
            <person name="Kiss B."/>
            <person name="Kocsube S."/>
            <person name="Kotiranta H."/>
            <person name="LaButti K.M."/>
            <person name="Lechner B.E."/>
            <person name="Liimatainen K."/>
            <person name="Lipzen A."/>
            <person name="Lukacs Z."/>
            <person name="Mihaltcheva S."/>
            <person name="Morgado L.N."/>
            <person name="Niskanen T."/>
            <person name="Noordeloos M.E."/>
            <person name="Ohm R.A."/>
            <person name="Ortiz-Santana B."/>
            <person name="Ovrebo C."/>
            <person name="Racz N."/>
            <person name="Riley R."/>
            <person name="Savchenko A."/>
            <person name="Shiryaev A."/>
            <person name="Soop K."/>
            <person name="Spirin V."/>
            <person name="Szebenyi C."/>
            <person name="Tomsovsky M."/>
            <person name="Tulloss R.E."/>
            <person name="Uehling J."/>
            <person name="Grigoriev I.V."/>
            <person name="Vagvolgyi C."/>
            <person name="Papp T."/>
            <person name="Martin F.M."/>
            <person name="Miettinen O."/>
            <person name="Hibbett D.S."/>
            <person name="Nagy L.G."/>
        </authorList>
    </citation>
    <scope>NUCLEOTIDE SEQUENCE [LARGE SCALE GENOMIC DNA]</scope>
    <source>
        <strain evidence="3 4">OMC1185</strain>
    </source>
</reference>
<dbReference type="PANTHER" id="PTHR48081:SF33">
    <property type="entry name" value="KYNURENINE FORMAMIDASE"/>
    <property type="match status" value="1"/>
</dbReference>
<dbReference type="GO" id="GO:0016787">
    <property type="term" value="F:hydrolase activity"/>
    <property type="evidence" value="ECO:0007669"/>
    <property type="project" value="UniProtKB-KW"/>
</dbReference>
<gene>
    <name evidence="3" type="ORF">OE88DRAFT_1680433</name>
</gene>
<dbReference type="Gene3D" id="3.40.50.1820">
    <property type="entry name" value="alpha/beta hydrolase"/>
    <property type="match status" value="1"/>
</dbReference>
<dbReference type="EMBL" id="ML213511">
    <property type="protein sequence ID" value="TFK51571.1"/>
    <property type="molecule type" value="Genomic_DNA"/>
</dbReference>